<dbReference type="GO" id="GO:0046872">
    <property type="term" value="F:metal ion binding"/>
    <property type="evidence" value="ECO:0007669"/>
    <property type="project" value="UniProtKB-KW"/>
</dbReference>
<dbReference type="PANTHER" id="PTHR46470:SF2">
    <property type="entry name" value="GLYCERALDEHYDE 3-PHOSPHATE PHOSPHATASE"/>
    <property type="match status" value="1"/>
</dbReference>
<sequence>MVKSILFDLDDTLLDRNASVQQFIAAQYDRLSRSFNHVSKADYVSRFIELDCHGRVWKDQVYQALVVEFGIETIRWQALLEDYETQFQWHCIPFPFLTETLYQLKLQGYLLGIVTNGLGHVQNRSIDGLEIRDYFDTILISEVEQVRKPEPEIFSRALARLGATAQNSVFVGDHPKADIEGAKGVGMKTIWKQDFYWLEKPIADATIDNLNEIPAILQQFDNN</sequence>
<accession>A0A1Z4J953</accession>
<organism evidence="5 6">
    <name type="scientific">Leptolyngbya boryana NIES-2135</name>
    <dbReference type="NCBI Taxonomy" id="1973484"/>
    <lineage>
        <taxon>Bacteria</taxon>
        <taxon>Bacillati</taxon>
        <taxon>Cyanobacteriota</taxon>
        <taxon>Cyanophyceae</taxon>
        <taxon>Leptolyngbyales</taxon>
        <taxon>Leptolyngbyaceae</taxon>
        <taxon>Leptolyngbya group</taxon>
        <taxon>Leptolyngbya</taxon>
    </lineage>
</organism>
<dbReference type="Pfam" id="PF13419">
    <property type="entry name" value="HAD_2"/>
    <property type="match status" value="1"/>
</dbReference>
<dbReference type="EMBL" id="AP018203">
    <property type="protein sequence ID" value="BAY53286.1"/>
    <property type="molecule type" value="Genomic_DNA"/>
</dbReference>
<dbReference type="NCBIfam" id="TIGR01549">
    <property type="entry name" value="HAD-SF-IA-v1"/>
    <property type="match status" value="1"/>
</dbReference>
<dbReference type="PRINTS" id="PR00413">
    <property type="entry name" value="HADHALOGNASE"/>
</dbReference>
<dbReference type="GO" id="GO:0044281">
    <property type="term" value="P:small molecule metabolic process"/>
    <property type="evidence" value="ECO:0007669"/>
    <property type="project" value="UniProtKB-ARBA"/>
</dbReference>
<dbReference type="InterPro" id="IPR041492">
    <property type="entry name" value="HAD_2"/>
</dbReference>
<evidence type="ECO:0000256" key="3">
    <source>
        <dbReference type="ARBA" id="ARBA00022801"/>
    </source>
</evidence>
<dbReference type="Gene3D" id="1.10.150.520">
    <property type="match status" value="1"/>
</dbReference>
<proteinExistence type="predicted"/>
<dbReference type="Proteomes" id="UP000217895">
    <property type="component" value="Chromosome"/>
</dbReference>
<dbReference type="SFLD" id="SFLDS00003">
    <property type="entry name" value="Haloacid_Dehalogenase"/>
    <property type="match status" value="1"/>
</dbReference>
<keyword evidence="3 5" id="KW-0378">Hydrolase</keyword>
<evidence type="ECO:0000256" key="4">
    <source>
        <dbReference type="ARBA" id="ARBA00022842"/>
    </source>
</evidence>
<name>A0A1Z4J953_LEPBY</name>
<dbReference type="NCBIfam" id="TIGR01662">
    <property type="entry name" value="HAD-SF-IIIA"/>
    <property type="match status" value="1"/>
</dbReference>
<dbReference type="InterPro" id="IPR023214">
    <property type="entry name" value="HAD_sf"/>
</dbReference>
<dbReference type="AlphaFoldDB" id="A0A1Z4J953"/>
<evidence type="ECO:0000256" key="1">
    <source>
        <dbReference type="ARBA" id="ARBA00001946"/>
    </source>
</evidence>
<dbReference type="InterPro" id="IPR006549">
    <property type="entry name" value="HAD-SF_hydro_IIIA"/>
</dbReference>
<evidence type="ECO:0000256" key="2">
    <source>
        <dbReference type="ARBA" id="ARBA00022723"/>
    </source>
</evidence>
<keyword evidence="6" id="KW-1185">Reference proteome</keyword>
<dbReference type="InterPro" id="IPR051400">
    <property type="entry name" value="HAD-like_hydrolase"/>
</dbReference>
<evidence type="ECO:0000313" key="6">
    <source>
        <dbReference type="Proteomes" id="UP000217895"/>
    </source>
</evidence>
<keyword evidence="4" id="KW-0460">Magnesium</keyword>
<protein>
    <submittedName>
        <fullName evidence="5">HAD-superfamily hydrolase</fullName>
    </submittedName>
</protein>
<evidence type="ECO:0000313" key="5">
    <source>
        <dbReference type="EMBL" id="BAY53286.1"/>
    </source>
</evidence>
<reference evidence="5 6" key="1">
    <citation type="submission" date="2017-06" db="EMBL/GenBank/DDBJ databases">
        <title>Genome sequencing of cyanobaciteial culture collection at National Institute for Environmental Studies (NIES).</title>
        <authorList>
            <person name="Hirose Y."/>
            <person name="Shimura Y."/>
            <person name="Fujisawa T."/>
            <person name="Nakamura Y."/>
            <person name="Kawachi M."/>
        </authorList>
    </citation>
    <scope>NUCLEOTIDE SEQUENCE [LARGE SCALE GENOMIC DNA]</scope>
    <source>
        <strain evidence="5 6">NIES-2135</strain>
    </source>
</reference>
<dbReference type="GO" id="GO:0016791">
    <property type="term" value="F:phosphatase activity"/>
    <property type="evidence" value="ECO:0007669"/>
    <property type="project" value="TreeGrafter"/>
</dbReference>
<dbReference type="InterPro" id="IPR036412">
    <property type="entry name" value="HAD-like_sf"/>
</dbReference>
<dbReference type="SUPFAM" id="SSF56784">
    <property type="entry name" value="HAD-like"/>
    <property type="match status" value="1"/>
</dbReference>
<dbReference type="InterPro" id="IPR006439">
    <property type="entry name" value="HAD-SF_hydro_IA"/>
</dbReference>
<keyword evidence="2" id="KW-0479">Metal-binding</keyword>
<gene>
    <name evidence="5" type="ORF">NIES2135_00880</name>
</gene>
<dbReference type="NCBIfam" id="TIGR01509">
    <property type="entry name" value="HAD-SF-IA-v3"/>
    <property type="match status" value="1"/>
</dbReference>
<comment type="cofactor">
    <cofactor evidence="1">
        <name>Mg(2+)</name>
        <dbReference type="ChEBI" id="CHEBI:18420"/>
    </cofactor>
</comment>
<dbReference type="Gene3D" id="3.40.50.1000">
    <property type="entry name" value="HAD superfamily/HAD-like"/>
    <property type="match status" value="1"/>
</dbReference>
<dbReference type="PANTHER" id="PTHR46470">
    <property type="entry name" value="N-ACYLNEURAMINATE-9-PHOSPHATASE"/>
    <property type="match status" value="1"/>
</dbReference>
<dbReference type="SFLD" id="SFLDG01129">
    <property type="entry name" value="C1.5:_HAD__Beta-PGM__Phosphata"/>
    <property type="match status" value="1"/>
</dbReference>